<evidence type="ECO:0000256" key="4">
    <source>
        <dbReference type="ARBA" id="ARBA00022490"/>
    </source>
</evidence>
<dbReference type="GO" id="GO:0005634">
    <property type="term" value="C:nucleus"/>
    <property type="evidence" value="ECO:0007669"/>
    <property type="project" value="UniProtKB-SubCell"/>
</dbReference>
<evidence type="ECO:0000256" key="5">
    <source>
        <dbReference type="ARBA" id="ARBA00023212"/>
    </source>
</evidence>
<evidence type="ECO:0000313" key="8">
    <source>
        <dbReference type="EMBL" id="RWS24460.1"/>
    </source>
</evidence>
<dbReference type="SUPFAM" id="SSF53067">
    <property type="entry name" value="Actin-like ATPase domain"/>
    <property type="match status" value="2"/>
</dbReference>
<dbReference type="GO" id="GO:0005856">
    <property type="term" value="C:cytoskeleton"/>
    <property type="evidence" value="ECO:0007669"/>
    <property type="project" value="UniProtKB-SubCell"/>
</dbReference>
<keyword evidence="4" id="KW-0963">Cytoplasm</keyword>
<dbReference type="Gene3D" id="3.90.640.10">
    <property type="entry name" value="Actin, Chain A, domain 4"/>
    <property type="match status" value="1"/>
</dbReference>
<dbReference type="Gene3D" id="3.30.420.40">
    <property type="match status" value="2"/>
</dbReference>
<dbReference type="EMBL" id="NCKV01004854">
    <property type="protein sequence ID" value="RWS24460.1"/>
    <property type="molecule type" value="Genomic_DNA"/>
</dbReference>
<comment type="subcellular location">
    <subcellularLocation>
        <location evidence="2">Cytoplasm</location>
        <location evidence="2">Cytoskeleton</location>
    </subcellularLocation>
    <subcellularLocation>
        <location evidence="1">Nucleus</location>
    </subcellularLocation>
</comment>
<dbReference type="Proteomes" id="UP000288716">
    <property type="component" value="Unassembled WGS sequence"/>
</dbReference>
<sequence length="381" mass="43608">GRKMSEILILDNGGHTLKIGTAADSAPKIVPNCISKVKSERRRLFIGDQLDDCKDYSSLFYILPFQKGFLMNYDVQRQVWDFTFKSKFNTNAFSDKTLIMTQPYFNFKTIVENVMEIMYEEYSFSSLLFANSSYLSMLKHMNSEQQKGALCCLVVDSGYSFTHIVPYVKGKKVKAGIRRVDVGGKALTNHLKDIISYRQLHVLDETFVMNQCKEDCCYVSTEFFKDLETCTKKKNSIVRDYVLPDFAVLKRGYVRDPDDSAPITDQQIIRLNNERFQVPEVLFYPSDIGINEIGISQAIVHSIESQPEEIKPHLYENILLIGGNACFPGYKERIFNDVRAMANHMYDVNVHSVNDPITDPWFGGQNLATQMPDLFSQLCIT</sequence>
<evidence type="ECO:0000313" key="9">
    <source>
        <dbReference type="Proteomes" id="UP000288716"/>
    </source>
</evidence>
<dbReference type="FunFam" id="3.90.640.10:FF:000014">
    <property type="entry name" value="Putative actin-related protein 6"/>
    <property type="match status" value="1"/>
</dbReference>
<comment type="caution">
    <text evidence="8">The sequence shown here is derived from an EMBL/GenBank/DDBJ whole genome shotgun (WGS) entry which is preliminary data.</text>
</comment>
<accession>A0A443SAC3</accession>
<gene>
    <name evidence="8" type="ORF">B4U80_03019</name>
</gene>
<evidence type="ECO:0000256" key="6">
    <source>
        <dbReference type="ARBA" id="ARBA00023242"/>
    </source>
</evidence>
<dbReference type="AlphaFoldDB" id="A0A443SAC3"/>
<dbReference type="FunFam" id="2.30.36.70:FF:000003">
    <property type="entry name" value="Actin-related protein 6"/>
    <property type="match status" value="1"/>
</dbReference>
<dbReference type="PANTHER" id="PTHR11937">
    <property type="entry name" value="ACTIN"/>
    <property type="match status" value="1"/>
</dbReference>
<evidence type="ECO:0000256" key="2">
    <source>
        <dbReference type="ARBA" id="ARBA00004245"/>
    </source>
</evidence>
<dbReference type="SMART" id="SM00268">
    <property type="entry name" value="ACTIN"/>
    <property type="match status" value="1"/>
</dbReference>
<dbReference type="InterPro" id="IPR004000">
    <property type="entry name" value="Actin"/>
</dbReference>
<dbReference type="STRING" id="299467.A0A443SAC3"/>
<dbReference type="CDD" id="cd10210">
    <property type="entry name" value="ASKHA_NBD_Arp6"/>
    <property type="match status" value="1"/>
</dbReference>
<dbReference type="OrthoDB" id="6220758at2759"/>
<name>A0A443SAC3_9ACAR</name>
<keyword evidence="6" id="KW-0539">Nucleus</keyword>
<proteinExistence type="inferred from homology"/>
<protein>
    <recommendedName>
        <fullName evidence="7">Actin-related protein 6</fullName>
    </recommendedName>
</protein>
<reference evidence="8 9" key="1">
    <citation type="journal article" date="2018" name="Gigascience">
        <title>Genomes of trombidid mites reveal novel predicted allergens and laterally-transferred genes associated with secondary metabolism.</title>
        <authorList>
            <person name="Dong X."/>
            <person name="Chaisiri K."/>
            <person name="Xia D."/>
            <person name="Armstrong S.D."/>
            <person name="Fang Y."/>
            <person name="Donnelly M.J."/>
            <person name="Kadowaki T."/>
            <person name="McGarry J.W."/>
            <person name="Darby A.C."/>
            <person name="Makepeace B.L."/>
        </authorList>
    </citation>
    <scope>NUCLEOTIDE SEQUENCE [LARGE SCALE GENOMIC DNA]</scope>
    <source>
        <strain evidence="8">UoL-UT</strain>
    </source>
</reference>
<comment type="similarity">
    <text evidence="3">Belongs to the actin family. ARP6 subfamily.</text>
</comment>
<dbReference type="Pfam" id="PF00022">
    <property type="entry name" value="Actin"/>
    <property type="match status" value="1"/>
</dbReference>
<evidence type="ECO:0000256" key="7">
    <source>
        <dbReference type="ARBA" id="ARBA00074635"/>
    </source>
</evidence>
<feature type="non-terminal residue" evidence="8">
    <location>
        <position position="1"/>
    </location>
</feature>
<keyword evidence="5" id="KW-0206">Cytoskeleton</keyword>
<evidence type="ECO:0000256" key="1">
    <source>
        <dbReference type="ARBA" id="ARBA00004123"/>
    </source>
</evidence>
<keyword evidence="9" id="KW-1185">Reference proteome</keyword>
<dbReference type="Gene3D" id="2.30.36.70">
    <property type="entry name" value="Actin, Chain A, domain 2"/>
    <property type="match status" value="1"/>
</dbReference>
<dbReference type="VEuPathDB" id="VectorBase:LDEU007578"/>
<dbReference type="InterPro" id="IPR043129">
    <property type="entry name" value="ATPase_NBD"/>
</dbReference>
<organism evidence="8 9">
    <name type="scientific">Leptotrombidium deliense</name>
    <dbReference type="NCBI Taxonomy" id="299467"/>
    <lineage>
        <taxon>Eukaryota</taxon>
        <taxon>Metazoa</taxon>
        <taxon>Ecdysozoa</taxon>
        <taxon>Arthropoda</taxon>
        <taxon>Chelicerata</taxon>
        <taxon>Arachnida</taxon>
        <taxon>Acari</taxon>
        <taxon>Acariformes</taxon>
        <taxon>Trombidiformes</taxon>
        <taxon>Prostigmata</taxon>
        <taxon>Anystina</taxon>
        <taxon>Parasitengona</taxon>
        <taxon>Trombiculoidea</taxon>
        <taxon>Trombiculidae</taxon>
        <taxon>Leptotrombidium</taxon>
    </lineage>
</organism>
<feature type="non-terminal residue" evidence="8">
    <location>
        <position position="381"/>
    </location>
</feature>
<evidence type="ECO:0000256" key="3">
    <source>
        <dbReference type="ARBA" id="ARBA00005665"/>
    </source>
</evidence>